<proteinExistence type="predicted"/>
<keyword evidence="1" id="KW-0472">Membrane</keyword>
<evidence type="ECO:0000313" key="2">
    <source>
        <dbReference type="EMBL" id="MBL1084352.1"/>
    </source>
</evidence>
<feature type="transmembrane region" description="Helical" evidence="1">
    <location>
        <begin position="334"/>
        <end position="355"/>
    </location>
</feature>
<comment type="caution">
    <text evidence="2">The sequence shown here is derived from an EMBL/GenBank/DDBJ whole genome shotgun (WGS) entry which is preliminary data.</text>
</comment>
<feature type="transmembrane region" description="Helical" evidence="1">
    <location>
        <begin position="282"/>
        <end position="301"/>
    </location>
</feature>
<feature type="transmembrane region" description="Helical" evidence="1">
    <location>
        <begin position="124"/>
        <end position="142"/>
    </location>
</feature>
<reference evidence="2" key="1">
    <citation type="submission" date="2021-01" db="EMBL/GenBank/DDBJ databases">
        <title>WGS of actinomycetes isolated from Thailand.</title>
        <authorList>
            <person name="Thawai C."/>
        </authorList>
    </citation>
    <scope>NUCLEOTIDE SEQUENCE</scope>
    <source>
        <strain evidence="2">RCU-197</strain>
    </source>
</reference>
<evidence type="ECO:0008006" key="4">
    <source>
        <dbReference type="Google" id="ProtNLM"/>
    </source>
</evidence>
<accession>A0A937EJL1</accession>
<sequence length="492" mass="50759">MTGSRYAPRAGLRRALPAPADRTPARATAPLAAVAAAFTLAQLLLVGPRMGLGWDETVYVSQVSAHAPAAFFSAPRARGVSLLVAPVAAWSSSTALLRIFLAVLSGVALYVALRAWRGLFPGRVLALAGALSASLWVTLFYGPQAMPNYWVAVGALTAVGCFLRADDGRAPLAGLAASAALMAWMRPVDAVWAALPLLALGLARRRRRALLVLLAGLAVGAAQWIVEAFTRYGGLARRLSDGSAIQGGLGWHLAVDDQLRSLAGRTLCRPCTGGLPHPLVTVWWYALPLLAALGLAVAVRARRTGATALPLACAATAAFPYLFLIGYAAPRFLLPAYALLAVPVADGLVHVPTAVRPSRRPAVVALLGAAFAAHLAGQLAVLAHTVHGTTAAHAVWSRTASGLHRLGVRPPCLLTGHEAVPVAFYTGCSSAATSGPNANATAGGIARTALRIPVATLMRKGGSAAPPGYARGWHAARIGAVRLYYAVPGAGP</sequence>
<dbReference type="Proteomes" id="UP000661858">
    <property type="component" value="Unassembled WGS sequence"/>
</dbReference>
<dbReference type="AlphaFoldDB" id="A0A937EJL1"/>
<evidence type="ECO:0000256" key="1">
    <source>
        <dbReference type="SAM" id="Phobius"/>
    </source>
</evidence>
<feature type="transmembrane region" description="Helical" evidence="1">
    <location>
        <begin position="27"/>
        <end position="46"/>
    </location>
</feature>
<dbReference type="RefSeq" id="WP_201837682.1">
    <property type="nucleotide sequence ID" value="NZ_JAERRK010000010.1"/>
</dbReference>
<feature type="transmembrane region" description="Helical" evidence="1">
    <location>
        <begin position="209"/>
        <end position="226"/>
    </location>
</feature>
<protein>
    <recommendedName>
        <fullName evidence="4">Integral membrane protein</fullName>
    </recommendedName>
</protein>
<keyword evidence="3" id="KW-1185">Reference proteome</keyword>
<feature type="transmembrane region" description="Helical" evidence="1">
    <location>
        <begin position="308"/>
        <end position="328"/>
    </location>
</feature>
<keyword evidence="1" id="KW-0812">Transmembrane</keyword>
<feature type="transmembrane region" description="Helical" evidence="1">
    <location>
        <begin position="95"/>
        <end position="112"/>
    </location>
</feature>
<feature type="transmembrane region" description="Helical" evidence="1">
    <location>
        <begin position="362"/>
        <end position="383"/>
    </location>
</feature>
<organism evidence="2 3">
    <name type="scientific">Streptomyces actinomycinicus</name>
    <dbReference type="NCBI Taxonomy" id="1695166"/>
    <lineage>
        <taxon>Bacteria</taxon>
        <taxon>Bacillati</taxon>
        <taxon>Actinomycetota</taxon>
        <taxon>Actinomycetes</taxon>
        <taxon>Kitasatosporales</taxon>
        <taxon>Streptomycetaceae</taxon>
        <taxon>Streptomyces</taxon>
    </lineage>
</organism>
<gene>
    <name evidence="2" type="ORF">JK359_20680</name>
</gene>
<dbReference type="EMBL" id="JAERRK010000010">
    <property type="protein sequence ID" value="MBL1084352.1"/>
    <property type="molecule type" value="Genomic_DNA"/>
</dbReference>
<evidence type="ECO:0000313" key="3">
    <source>
        <dbReference type="Proteomes" id="UP000661858"/>
    </source>
</evidence>
<name>A0A937EJL1_9ACTN</name>
<keyword evidence="1" id="KW-1133">Transmembrane helix</keyword>